<feature type="region of interest" description="Disordered" evidence="12">
    <location>
        <begin position="1"/>
        <end position="41"/>
    </location>
</feature>
<keyword evidence="7" id="KW-0221">Differentiation</keyword>
<evidence type="ECO:0000256" key="1">
    <source>
        <dbReference type="ARBA" id="ARBA00003936"/>
    </source>
</evidence>
<reference evidence="14" key="1">
    <citation type="submission" date="2025-08" db="UniProtKB">
        <authorList>
            <consortium name="RefSeq"/>
        </authorList>
    </citation>
    <scope>IDENTIFICATION</scope>
    <source>
        <tissue evidence="14">Gonad</tissue>
    </source>
</reference>
<keyword evidence="8 11" id="KW-0175">Coiled coil</keyword>
<dbReference type="GO" id="GO:0005814">
    <property type="term" value="C:centriole"/>
    <property type="evidence" value="ECO:0007669"/>
    <property type="project" value="TreeGrafter"/>
</dbReference>
<organism evidence="13 14">
    <name type="scientific">Branchiostoma belcheri</name>
    <name type="common">Amphioxus</name>
    <dbReference type="NCBI Taxonomy" id="7741"/>
    <lineage>
        <taxon>Eukaryota</taxon>
        <taxon>Metazoa</taxon>
        <taxon>Chordata</taxon>
        <taxon>Cephalochordata</taxon>
        <taxon>Leptocardii</taxon>
        <taxon>Amphioxiformes</taxon>
        <taxon>Branchiostomatidae</taxon>
        <taxon>Branchiostoma</taxon>
    </lineage>
</organism>
<evidence type="ECO:0000256" key="10">
    <source>
        <dbReference type="ARBA" id="ARBA00031932"/>
    </source>
</evidence>
<evidence type="ECO:0000256" key="7">
    <source>
        <dbReference type="ARBA" id="ARBA00022782"/>
    </source>
</evidence>
<dbReference type="GO" id="GO:0005737">
    <property type="term" value="C:cytoplasm"/>
    <property type="evidence" value="ECO:0007669"/>
    <property type="project" value="UniProtKB-SubCell"/>
</dbReference>
<feature type="compositionally biased region" description="Basic and acidic residues" evidence="12">
    <location>
        <begin position="633"/>
        <end position="645"/>
    </location>
</feature>
<keyword evidence="5" id="KW-0217">Developmental protein</keyword>
<evidence type="ECO:0000313" key="14">
    <source>
        <dbReference type="RefSeq" id="XP_019618967.1"/>
    </source>
</evidence>
<dbReference type="PANTHER" id="PTHR46822">
    <property type="entry name" value="COILED-COIL ALPHA-HELICAL ROD PROTEIN 1"/>
    <property type="match status" value="1"/>
</dbReference>
<feature type="coiled-coil region" evidence="11">
    <location>
        <begin position="332"/>
        <end position="401"/>
    </location>
</feature>
<dbReference type="AlphaFoldDB" id="A0A6P4YJV4"/>
<dbReference type="GO" id="GO:0030154">
    <property type="term" value="P:cell differentiation"/>
    <property type="evidence" value="ECO:0007669"/>
    <property type="project" value="UniProtKB-KW"/>
</dbReference>
<feature type="compositionally biased region" description="Polar residues" evidence="12">
    <location>
        <begin position="704"/>
        <end position="731"/>
    </location>
</feature>
<feature type="region of interest" description="Disordered" evidence="12">
    <location>
        <begin position="633"/>
        <end position="657"/>
    </location>
</feature>
<dbReference type="InterPro" id="IPR009800">
    <property type="entry name" value="HCR"/>
</dbReference>
<evidence type="ECO:0000256" key="12">
    <source>
        <dbReference type="SAM" id="MobiDB-lite"/>
    </source>
</evidence>
<evidence type="ECO:0000256" key="5">
    <source>
        <dbReference type="ARBA" id="ARBA00022473"/>
    </source>
</evidence>
<evidence type="ECO:0000256" key="3">
    <source>
        <dbReference type="ARBA" id="ARBA00004496"/>
    </source>
</evidence>
<gene>
    <name evidence="14" type="primary">LOC109465923</name>
</gene>
<keyword evidence="6" id="KW-0963">Cytoplasm</keyword>
<feature type="coiled-coil region" evidence="11">
    <location>
        <begin position="98"/>
        <end position="229"/>
    </location>
</feature>
<dbReference type="PANTHER" id="PTHR46822:SF1">
    <property type="entry name" value="COILED-COIL ALPHA-HELICAL ROD PROTEIN 1"/>
    <property type="match status" value="1"/>
</dbReference>
<evidence type="ECO:0000256" key="2">
    <source>
        <dbReference type="ARBA" id="ARBA00004123"/>
    </source>
</evidence>
<dbReference type="GO" id="GO:0006611">
    <property type="term" value="P:protein export from nucleus"/>
    <property type="evidence" value="ECO:0007669"/>
    <property type="project" value="TreeGrafter"/>
</dbReference>
<evidence type="ECO:0000256" key="8">
    <source>
        <dbReference type="ARBA" id="ARBA00023054"/>
    </source>
</evidence>
<evidence type="ECO:0000256" key="4">
    <source>
        <dbReference type="ARBA" id="ARBA00016468"/>
    </source>
</evidence>
<keyword evidence="9" id="KW-0539">Nucleus</keyword>
<dbReference type="Pfam" id="PF07111">
    <property type="entry name" value="HCR"/>
    <property type="match status" value="1"/>
</dbReference>
<name>A0A6P4YJV4_BRABE</name>
<dbReference type="RefSeq" id="XP_019618967.1">
    <property type="nucleotide sequence ID" value="XM_019763408.1"/>
</dbReference>
<evidence type="ECO:0000256" key="9">
    <source>
        <dbReference type="ARBA" id="ARBA00023242"/>
    </source>
</evidence>
<feature type="region of interest" description="Disordered" evidence="12">
    <location>
        <begin position="470"/>
        <end position="499"/>
    </location>
</feature>
<dbReference type="Proteomes" id="UP000515135">
    <property type="component" value="Unplaced"/>
</dbReference>
<proteinExistence type="predicted"/>
<dbReference type="GO" id="GO:0005634">
    <property type="term" value="C:nucleus"/>
    <property type="evidence" value="ECO:0007669"/>
    <property type="project" value="UniProtKB-SubCell"/>
</dbReference>
<evidence type="ECO:0000256" key="6">
    <source>
        <dbReference type="ARBA" id="ARBA00022490"/>
    </source>
</evidence>
<accession>A0A6P4YJV4</accession>
<evidence type="ECO:0000256" key="11">
    <source>
        <dbReference type="SAM" id="Coils"/>
    </source>
</evidence>
<keyword evidence="13" id="KW-1185">Reference proteome</keyword>
<protein>
    <recommendedName>
        <fullName evidence="4">Coiled-coil alpha-helical rod protein 1</fullName>
    </recommendedName>
    <alternativeName>
        <fullName evidence="10">Alpha-helical coiled-coil rod protein</fullName>
    </alternativeName>
</protein>
<comment type="subcellular location">
    <subcellularLocation>
        <location evidence="3">Cytoplasm</location>
    </subcellularLocation>
    <subcellularLocation>
        <location evidence="2">Nucleus</location>
    </subcellularLocation>
</comment>
<sequence>MAADLNPPEAFSLPKQPKKGGMDAPQLVPPSHFETPPAEDPWTQVRKLTRDVLDLRTENQQLRQARTAVIPTGEEIRARVDLHKSGNGETTRHLQGIIDKQINDIVHLKAELTALKAEHSREVQVLQQQVSAKDRQLEDAAVQARRRLEEAQRKHQDELHKIKVAHEEEVRGATSSLSSLQKRLEENRNDYEQRLAELEDQIYRSTLEKEELQEKVRTTAEELQSSKSLVSQLRAHLTQMETDRQAAEQWKQERGERLKKIQDLEVQVENLRSTEQLLNVRLASFTDILSIQEADITKSKSDGSDMKKRMNSLLTRWREKVFALMVQLMLQEIVHKKDIANYKQKVADLEDQLNSSTSHSEVLSHMLADRTAELQMERSRVQTLQAEVTSTQDTAVSLQDKLDAQVAANGQLADLTKRTFEAFAALEEKLQAGGSRLTSFSQRLNFAVGRLDMLQGLFARRDAMWRMKLEESTNQSKEEEDQPEQEHNGMHPSQLQEELDRVRKERDQLANQMREDSQLLDQRMAANRQKLEGQLKEQQETIVQLHKLMEEKSQKCQSLGTQLSQLEDDIQEANQTIDGLKTELAKQQIEAEKAVEDRGKEVQAGLVDQLAEMERKVNDARREHTKAVVQLRQAERQAGREKERGQQQLHLQEQHYQRQLHKLQEQLREVDRDRNMLMATLRQEGLIGQYKQHRAAAAKAVADTQPQGTEHTTGPGTVSKQQPTGTSSEPLSSVVEDLRSLTATVLGEGGDTDSSED</sequence>
<dbReference type="GeneID" id="109465923"/>
<feature type="region of interest" description="Disordered" evidence="12">
    <location>
        <begin position="698"/>
        <end position="735"/>
    </location>
</feature>
<dbReference type="OrthoDB" id="193258at2759"/>
<comment type="function">
    <text evidence="1">May be a regulator of keratinocyte proliferation or differentiation.</text>
</comment>
<dbReference type="KEGG" id="bbel:109465923"/>
<evidence type="ECO:0000313" key="13">
    <source>
        <dbReference type="Proteomes" id="UP000515135"/>
    </source>
</evidence>